<reference evidence="2" key="1">
    <citation type="submission" date="2023-06" db="EMBL/GenBank/DDBJ databases">
        <title>Genome-scale phylogeny and comparative genomics of the fungal order Sordariales.</title>
        <authorList>
            <consortium name="Lawrence Berkeley National Laboratory"/>
            <person name="Hensen N."/>
            <person name="Bonometti L."/>
            <person name="Westerberg I."/>
            <person name="Brannstrom I.O."/>
            <person name="Guillou S."/>
            <person name="Cros-Aarteil S."/>
            <person name="Calhoun S."/>
            <person name="Haridas S."/>
            <person name="Kuo A."/>
            <person name="Mondo S."/>
            <person name="Pangilinan J."/>
            <person name="Riley R."/>
            <person name="Labutti K."/>
            <person name="Andreopoulos B."/>
            <person name="Lipzen A."/>
            <person name="Chen C."/>
            <person name="Yanf M."/>
            <person name="Daum C."/>
            <person name="Ng V."/>
            <person name="Clum A."/>
            <person name="Steindorff A."/>
            <person name="Ohm R."/>
            <person name="Martin F."/>
            <person name="Silar P."/>
            <person name="Natvig D."/>
            <person name="Lalanne C."/>
            <person name="Gautier V."/>
            <person name="Ament-Velasquez S.L."/>
            <person name="Kruys A."/>
            <person name="Hutchinson M.I."/>
            <person name="Powell A.J."/>
            <person name="Barry K."/>
            <person name="Miller A.N."/>
            <person name="Grigoriev I.V."/>
            <person name="Debuchy R."/>
            <person name="Gladieux P."/>
            <person name="Thoren M.H."/>
            <person name="Johannesson H."/>
        </authorList>
    </citation>
    <scope>NUCLEOTIDE SEQUENCE</scope>
    <source>
        <strain evidence="2">SMH4607-1</strain>
    </source>
</reference>
<proteinExistence type="predicted"/>
<evidence type="ECO:0000256" key="1">
    <source>
        <dbReference type="SAM" id="MobiDB-lite"/>
    </source>
</evidence>
<sequence length="163" mass="17513">MRHGTRLGGTTDPPLAPAFYPRSPSGFKLSQASSMMGSIQILTKIAPQPSGTLVGGGRVQGCLLHGSVFPFKSRTPGRKAVPDVPSPSCTDPKFSSLTREQSTARCRTWTDYTTPDSANAVFRCHPFWNSAKGSVDLEYSNKVRLSTCIGSHADSLRNKTQPG</sequence>
<gene>
    <name evidence="2" type="ORF">B0H67DRAFT_58188</name>
</gene>
<organism evidence="2 3">
    <name type="scientific">Lasiosphaeris hirsuta</name>
    <dbReference type="NCBI Taxonomy" id="260670"/>
    <lineage>
        <taxon>Eukaryota</taxon>
        <taxon>Fungi</taxon>
        <taxon>Dikarya</taxon>
        <taxon>Ascomycota</taxon>
        <taxon>Pezizomycotina</taxon>
        <taxon>Sordariomycetes</taxon>
        <taxon>Sordariomycetidae</taxon>
        <taxon>Sordariales</taxon>
        <taxon>Lasiosphaeriaceae</taxon>
        <taxon>Lasiosphaeris</taxon>
    </lineage>
</organism>
<dbReference type="EMBL" id="JAUKUA010000001">
    <property type="protein sequence ID" value="KAK0731055.1"/>
    <property type="molecule type" value="Genomic_DNA"/>
</dbReference>
<protein>
    <submittedName>
        <fullName evidence="2">Uncharacterized protein</fullName>
    </submittedName>
</protein>
<keyword evidence="3" id="KW-1185">Reference proteome</keyword>
<evidence type="ECO:0000313" key="3">
    <source>
        <dbReference type="Proteomes" id="UP001172102"/>
    </source>
</evidence>
<evidence type="ECO:0000313" key="2">
    <source>
        <dbReference type="EMBL" id="KAK0731055.1"/>
    </source>
</evidence>
<accession>A0AA40BB69</accession>
<dbReference type="AlphaFoldDB" id="A0AA40BB69"/>
<feature type="region of interest" description="Disordered" evidence="1">
    <location>
        <begin position="74"/>
        <end position="95"/>
    </location>
</feature>
<name>A0AA40BB69_9PEZI</name>
<dbReference type="Proteomes" id="UP001172102">
    <property type="component" value="Unassembled WGS sequence"/>
</dbReference>
<comment type="caution">
    <text evidence="2">The sequence shown here is derived from an EMBL/GenBank/DDBJ whole genome shotgun (WGS) entry which is preliminary data.</text>
</comment>